<keyword evidence="5 7" id="KW-1133">Transmembrane helix</keyword>
<evidence type="ECO:0000256" key="5">
    <source>
        <dbReference type="ARBA" id="ARBA00022989"/>
    </source>
</evidence>
<name>A0A2H5EU45_9RHOB</name>
<evidence type="ECO:0000256" key="3">
    <source>
        <dbReference type="ARBA" id="ARBA00022475"/>
    </source>
</evidence>
<dbReference type="EMBL" id="CP025430">
    <property type="protein sequence ID" value="AUH62825.1"/>
    <property type="molecule type" value="Genomic_DNA"/>
</dbReference>
<dbReference type="PANTHER" id="PTHR43005:SF1">
    <property type="entry name" value="SPERMIDINE_PUTRESCINE TRANSPORT SYSTEM PERMEASE PROTEIN"/>
    <property type="match status" value="1"/>
</dbReference>
<dbReference type="GO" id="GO:0005886">
    <property type="term" value="C:plasma membrane"/>
    <property type="evidence" value="ECO:0007669"/>
    <property type="project" value="UniProtKB-SubCell"/>
</dbReference>
<dbReference type="Proteomes" id="UP000234530">
    <property type="component" value="Chromosome"/>
</dbReference>
<feature type="transmembrane region" description="Helical" evidence="7">
    <location>
        <begin position="111"/>
        <end position="132"/>
    </location>
</feature>
<keyword evidence="10" id="KW-1185">Reference proteome</keyword>
<evidence type="ECO:0000256" key="1">
    <source>
        <dbReference type="ARBA" id="ARBA00004651"/>
    </source>
</evidence>
<reference evidence="9 10" key="1">
    <citation type="journal article" date="2013" name="Antonie Van Leeuwenhoek">
        <title>Paracoccus zhejiangensis sp. nov., isolated from activated sludge in wastewater-treatment system.</title>
        <authorList>
            <person name="Wu Z.G."/>
            <person name="Zhang D.F."/>
            <person name="Liu Y.L."/>
            <person name="Wang F."/>
            <person name="Jiang X."/>
            <person name="Li C."/>
            <person name="Li S.P."/>
            <person name="Hong Q."/>
            <person name="Li W.J."/>
        </authorList>
    </citation>
    <scope>NUCLEOTIDE SEQUENCE [LARGE SCALE GENOMIC DNA]</scope>
    <source>
        <strain evidence="9 10">J6</strain>
    </source>
</reference>
<comment type="similarity">
    <text evidence="7">Belongs to the binding-protein-dependent transport system permease family.</text>
</comment>
<evidence type="ECO:0000256" key="6">
    <source>
        <dbReference type="ARBA" id="ARBA00023136"/>
    </source>
</evidence>
<feature type="transmembrane region" description="Helical" evidence="7">
    <location>
        <begin position="12"/>
        <end position="35"/>
    </location>
</feature>
<evidence type="ECO:0000259" key="8">
    <source>
        <dbReference type="PROSITE" id="PS50928"/>
    </source>
</evidence>
<proteinExistence type="inferred from homology"/>
<feature type="transmembrane region" description="Helical" evidence="7">
    <location>
        <begin position="78"/>
        <end position="99"/>
    </location>
</feature>
<dbReference type="SUPFAM" id="SSF161098">
    <property type="entry name" value="MetI-like"/>
    <property type="match status" value="1"/>
</dbReference>
<feature type="transmembrane region" description="Helical" evidence="7">
    <location>
        <begin position="207"/>
        <end position="226"/>
    </location>
</feature>
<organism evidence="9 10">
    <name type="scientific">Paracoccus zhejiangensis</name>
    <dbReference type="NCBI Taxonomy" id="1077935"/>
    <lineage>
        <taxon>Bacteria</taxon>
        <taxon>Pseudomonadati</taxon>
        <taxon>Pseudomonadota</taxon>
        <taxon>Alphaproteobacteria</taxon>
        <taxon>Rhodobacterales</taxon>
        <taxon>Paracoccaceae</taxon>
        <taxon>Paracoccus</taxon>
    </lineage>
</organism>
<protein>
    <submittedName>
        <fullName evidence="9">Sugar ABC transporter permease</fullName>
    </submittedName>
</protein>
<dbReference type="OrthoDB" id="9805108at2"/>
<dbReference type="KEGG" id="pzh:CX676_00490"/>
<evidence type="ECO:0000256" key="7">
    <source>
        <dbReference type="RuleBase" id="RU363032"/>
    </source>
</evidence>
<keyword evidence="2 7" id="KW-0813">Transport</keyword>
<evidence type="ECO:0000313" key="10">
    <source>
        <dbReference type="Proteomes" id="UP000234530"/>
    </source>
</evidence>
<evidence type="ECO:0000256" key="2">
    <source>
        <dbReference type="ARBA" id="ARBA00022448"/>
    </source>
</evidence>
<sequence>MSRLRRYLRDNAVPLALLSPAVLVILLVVLLPLLFSLYTSFSNYRLIRPESLWDVVWFRNYVRVLGDGDFWAALGRTVLFLTLVLNLEMLLGLGLALMVNRLTFGQRTMRTIMMFPMMFSPILVGFQFKYMFNDTIGVVNNALQSLGLTSHAIPFLVDRWLAFASIAIAEIWMSTSIFAILILAGLFAMPRDPVEAARVDGCTNWQVFRHITLPFLMPFIYIAMTIRSLDVARAYDIVDVMTGGGPAGRTELLWTLIARTAYDDSRMGQANAMAYVSILLSIFFTWYFFRKLMAARKHLGVF</sequence>
<dbReference type="Gene3D" id="1.10.3720.10">
    <property type="entry name" value="MetI-like"/>
    <property type="match status" value="1"/>
</dbReference>
<keyword evidence="3" id="KW-1003">Cell membrane</keyword>
<dbReference type="Pfam" id="PF00528">
    <property type="entry name" value="BPD_transp_1"/>
    <property type="match status" value="1"/>
</dbReference>
<dbReference type="AlphaFoldDB" id="A0A2H5EU45"/>
<dbReference type="InterPro" id="IPR035906">
    <property type="entry name" value="MetI-like_sf"/>
</dbReference>
<dbReference type="GO" id="GO:0055085">
    <property type="term" value="P:transmembrane transport"/>
    <property type="evidence" value="ECO:0007669"/>
    <property type="project" value="InterPro"/>
</dbReference>
<evidence type="ECO:0000313" key="9">
    <source>
        <dbReference type="EMBL" id="AUH62825.1"/>
    </source>
</evidence>
<keyword evidence="6 7" id="KW-0472">Membrane</keyword>
<dbReference type="SUPFAM" id="SSF160964">
    <property type="entry name" value="MalF N-terminal region-like"/>
    <property type="match status" value="1"/>
</dbReference>
<accession>A0A2H5EU45</accession>
<comment type="subcellular location">
    <subcellularLocation>
        <location evidence="1 7">Cell membrane</location>
        <topology evidence="1 7">Multi-pass membrane protein</topology>
    </subcellularLocation>
</comment>
<keyword evidence="4 7" id="KW-0812">Transmembrane</keyword>
<dbReference type="PROSITE" id="PS50928">
    <property type="entry name" value="ABC_TM1"/>
    <property type="match status" value="1"/>
</dbReference>
<feature type="transmembrane region" description="Helical" evidence="7">
    <location>
        <begin position="160"/>
        <end position="187"/>
    </location>
</feature>
<dbReference type="PANTHER" id="PTHR43005">
    <property type="entry name" value="BLR7065 PROTEIN"/>
    <property type="match status" value="1"/>
</dbReference>
<feature type="domain" description="ABC transmembrane type-1" evidence="8">
    <location>
        <begin position="74"/>
        <end position="288"/>
    </location>
</feature>
<dbReference type="CDD" id="cd06261">
    <property type="entry name" value="TM_PBP2"/>
    <property type="match status" value="1"/>
</dbReference>
<evidence type="ECO:0000256" key="4">
    <source>
        <dbReference type="ARBA" id="ARBA00022692"/>
    </source>
</evidence>
<feature type="transmembrane region" description="Helical" evidence="7">
    <location>
        <begin position="272"/>
        <end position="289"/>
    </location>
</feature>
<gene>
    <name evidence="9" type="ORF">CX676_00490</name>
</gene>
<dbReference type="RefSeq" id="WP_101750869.1">
    <property type="nucleotide sequence ID" value="NZ_CP025430.1"/>
</dbReference>
<dbReference type="InterPro" id="IPR000515">
    <property type="entry name" value="MetI-like"/>
</dbReference>